<feature type="transmembrane region" description="Helical" evidence="6">
    <location>
        <begin position="478"/>
        <end position="498"/>
    </location>
</feature>
<evidence type="ECO:0000259" key="7">
    <source>
        <dbReference type="Pfam" id="PF04932"/>
    </source>
</evidence>
<dbReference type="PANTHER" id="PTHR37422">
    <property type="entry name" value="TEICHURONIC ACID BIOSYNTHESIS PROTEIN TUAE"/>
    <property type="match status" value="1"/>
</dbReference>
<feature type="transmembrane region" description="Helical" evidence="6">
    <location>
        <begin position="96"/>
        <end position="115"/>
    </location>
</feature>
<sequence>MARKKNNHTAPEKQIVDNKLHTNNKNINKNSFIPLLILGLYMAVHFITNVNAIDVMGPQWLYVSLLDILVVIYIWARKDLYQEAVITIFKQGYTKLYLSLFVLAGLSIFFAMNQVEAWVCYVRFIVTVVAFFNIAVLFFNDQDLFRLLSRSLATILLIESIQYFNKFFDGITETSIGALINSLNGNTGNKNIFAASLVIKIPFVLYALYRAKLAERIFHILALTLGIATIFMASARASYVSLFLVSIIFLVFLIFEFRKYKKVDQLLLQCAYLLLPLLSAFFITQAINTQVSTLQEANSGRYGSVIGNISSIALTNDASSYRFKLWEHAFDYIAEHPLMGCGYGNWKLASIPYEKEYIDDLNVPAHAHNDFLEHAAELGILGGLLYLSLYVCLFFFTIKTLRSRASENTKQIALFSFMALIVYAVDAALNFPIERAIMQVFFACVTAINLGSYIQALQETKDPNTVVPKKDITLAHPLYGIITILLLLPATYITYLTYISLKGQLRVVPDLKNEPMTISLAEVKTLFPPIPNLTSSSQPIEAILGRYHSENKQYDEALRLLRKSIPYNPHIYYSQFLMANVFFMTNQMDSAKYYAELAYYNKPRANTYYQTLVAVHAKRRDTAGVAKAFRTYTKYRNEPFAWNLYLMGLLNAQQRATPELVKLADSALTLFDPKGSKPANETDYANLLKRKQEITNNLNFTGTVGSNPEETAATLQRATQIYNEGVAAFAKQDYKTAAAKFVRAAEINAFNYAIYENAGVSFFNMKQYRRAIYYFDKVIALKITNDGKSEFFKGVSHINLGEKEIGCQTLQIAKSKNYSDANNIIAQYCNK</sequence>
<reference evidence="8" key="1">
    <citation type="submission" date="2024-02" db="EMBL/GenBank/DDBJ databases">
        <title>Sediminibacterium planktonica sp. nov. and Sediminibacterium longus sp. nov., isolated from surface lake and river water.</title>
        <authorList>
            <person name="Watanabe K."/>
            <person name="Takemine S."/>
            <person name="Ishii Y."/>
            <person name="Ogata Y."/>
            <person name="Shindo C."/>
            <person name="Suda W."/>
        </authorList>
    </citation>
    <scope>NUCLEOTIDE SEQUENCE</scope>
    <source>
        <strain evidence="8">KACHI17</strain>
    </source>
</reference>
<feature type="transmembrane region" description="Helical" evidence="6">
    <location>
        <begin position="121"/>
        <end position="140"/>
    </location>
</feature>
<feature type="repeat" description="TPR" evidence="5">
    <location>
        <begin position="752"/>
        <end position="785"/>
    </location>
</feature>
<proteinExistence type="predicted"/>
<evidence type="ECO:0000256" key="5">
    <source>
        <dbReference type="PROSITE-ProRule" id="PRU00339"/>
    </source>
</evidence>
<feature type="transmembrane region" description="Helical" evidence="6">
    <location>
        <begin position="266"/>
        <end position="287"/>
    </location>
</feature>
<keyword evidence="5" id="KW-0802">TPR repeat</keyword>
<dbReference type="PROSITE" id="PS50005">
    <property type="entry name" value="TPR"/>
    <property type="match status" value="2"/>
</dbReference>
<dbReference type="RefSeq" id="WP_353549554.1">
    <property type="nucleotide sequence ID" value="NZ_AP029612.1"/>
</dbReference>
<dbReference type="EMBL" id="AP029612">
    <property type="protein sequence ID" value="BFG69206.1"/>
    <property type="molecule type" value="Genomic_DNA"/>
</dbReference>
<dbReference type="InterPro" id="IPR051533">
    <property type="entry name" value="WaaL-like"/>
</dbReference>
<dbReference type="SMART" id="SM00028">
    <property type="entry name" value="TPR"/>
    <property type="match status" value="3"/>
</dbReference>
<feature type="transmembrane region" description="Helical" evidence="6">
    <location>
        <begin position="59"/>
        <end position="76"/>
    </location>
</feature>
<feature type="transmembrane region" description="Helical" evidence="6">
    <location>
        <begin position="437"/>
        <end position="457"/>
    </location>
</feature>
<dbReference type="AlphaFoldDB" id="A0AAT9GF84"/>
<evidence type="ECO:0000256" key="6">
    <source>
        <dbReference type="SAM" id="Phobius"/>
    </source>
</evidence>
<evidence type="ECO:0000256" key="4">
    <source>
        <dbReference type="ARBA" id="ARBA00023136"/>
    </source>
</evidence>
<keyword evidence="4 6" id="KW-0472">Membrane</keyword>
<dbReference type="Pfam" id="PF04932">
    <property type="entry name" value="Wzy_C"/>
    <property type="match status" value="1"/>
</dbReference>
<comment type="subcellular location">
    <subcellularLocation>
        <location evidence="1">Membrane</location>
        <topology evidence="1">Multi-pass membrane protein</topology>
    </subcellularLocation>
</comment>
<evidence type="ECO:0000256" key="3">
    <source>
        <dbReference type="ARBA" id="ARBA00022989"/>
    </source>
</evidence>
<feature type="transmembrane region" description="Helical" evidence="6">
    <location>
        <begin position="378"/>
        <end position="400"/>
    </location>
</feature>
<gene>
    <name evidence="8" type="ORF">KACHI17_00870</name>
</gene>
<evidence type="ECO:0000313" key="8">
    <source>
        <dbReference type="EMBL" id="BFG69206.1"/>
    </source>
</evidence>
<feature type="transmembrane region" description="Helical" evidence="6">
    <location>
        <begin position="192"/>
        <end position="209"/>
    </location>
</feature>
<feature type="transmembrane region" description="Helical" evidence="6">
    <location>
        <begin position="147"/>
        <end position="164"/>
    </location>
</feature>
<feature type="repeat" description="TPR" evidence="5">
    <location>
        <begin position="538"/>
        <end position="571"/>
    </location>
</feature>
<feature type="transmembrane region" description="Helical" evidence="6">
    <location>
        <begin position="412"/>
        <end position="431"/>
    </location>
</feature>
<dbReference type="InterPro" id="IPR019734">
    <property type="entry name" value="TPR_rpt"/>
</dbReference>
<dbReference type="PANTHER" id="PTHR37422:SF17">
    <property type="entry name" value="O-ANTIGEN LIGASE"/>
    <property type="match status" value="1"/>
</dbReference>
<feature type="transmembrane region" description="Helical" evidence="6">
    <location>
        <begin position="216"/>
        <end position="233"/>
    </location>
</feature>
<protein>
    <recommendedName>
        <fullName evidence="7">O-antigen ligase-related domain-containing protein</fullName>
    </recommendedName>
</protein>
<accession>A0AAT9GF84</accession>
<dbReference type="SUPFAM" id="SSF48452">
    <property type="entry name" value="TPR-like"/>
    <property type="match status" value="1"/>
</dbReference>
<feature type="transmembrane region" description="Helical" evidence="6">
    <location>
        <begin position="239"/>
        <end position="257"/>
    </location>
</feature>
<name>A0AAT9GF84_9BACT</name>
<dbReference type="InterPro" id="IPR007016">
    <property type="entry name" value="O-antigen_ligase-rel_domated"/>
</dbReference>
<organism evidence="8">
    <name type="scientific">Sediminibacterium sp. KACHI17</name>
    <dbReference type="NCBI Taxonomy" id="1751071"/>
    <lineage>
        <taxon>Bacteria</taxon>
        <taxon>Pseudomonadati</taxon>
        <taxon>Bacteroidota</taxon>
        <taxon>Chitinophagia</taxon>
        <taxon>Chitinophagales</taxon>
        <taxon>Chitinophagaceae</taxon>
        <taxon>Sediminibacterium</taxon>
    </lineage>
</organism>
<keyword evidence="2 6" id="KW-0812">Transmembrane</keyword>
<feature type="transmembrane region" description="Helical" evidence="6">
    <location>
        <begin position="32"/>
        <end position="53"/>
    </location>
</feature>
<dbReference type="InterPro" id="IPR011990">
    <property type="entry name" value="TPR-like_helical_dom_sf"/>
</dbReference>
<dbReference type="GO" id="GO:0016020">
    <property type="term" value="C:membrane"/>
    <property type="evidence" value="ECO:0007669"/>
    <property type="project" value="UniProtKB-SubCell"/>
</dbReference>
<keyword evidence="3 6" id="KW-1133">Transmembrane helix</keyword>
<evidence type="ECO:0000256" key="2">
    <source>
        <dbReference type="ARBA" id="ARBA00022692"/>
    </source>
</evidence>
<dbReference type="Gene3D" id="1.25.40.10">
    <property type="entry name" value="Tetratricopeptide repeat domain"/>
    <property type="match status" value="2"/>
</dbReference>
<feature type="domain" description="O-antigen ligase-related" evidence="7">
    <location>
        <begin position="222"/>
        <end position="387"/>
    </location>
</feature>
<evidence type="ECO:0000256" key="1">
    <source>
        <dbReference type="ARBA" id="ARBA00004141"/>
    </source>
</evidence>